<evidence type="ECO:0000313" key="22">
    <source>
        <dbReference type="Proteomes" id="UP000218334"/>
    </source>
</evidence>
<dbReference type="CDD" id="cd16527">
    <property type="entry name" value="RING-HC_PEX10"/>
    <property type="match status" value="1"/>
</dbReference>
<evidence type="ECO:0000313" key="21">
    <source>
        <dbReference type="EMBL" id="PBK76685.1"/>
    </source>
</evidence>
<keyword evidence="13" id="KW-0862">Zinc</keyword>
<evidence type="ECO:0000256" key="11">
    <source>
        <dbReference type="ARBA" id="ARBA00022771"/>
    </source>
</evidence>
<evidence type="ECO:0000256" key="13">
    <source>
        <dbReference type="ARBA" id="ARBA00022833"/>
    </source>
</evidence>
<dbReference type="InterPro" id="IPR001841">
    <property type="entry name" value="Znf_RING"/>
</dbReference>
<keyword evidence="9" id="KW-0812">Transmembrane</keyword>
<dbReference type="GO" id="GO:0016562">
    <property type="term" value="P:protein import into peroxisome matrix, receptor recycling"/>
    <property type="evidence" value="ECO:0007669"/>
    <property type="project" value="UniProtKB-ARBA"/>
</dbReference>
<dbReference type="PANTHER" id="PTHR23350:SF0">
    <property type="entry name" value="PEROXISOME BIOGENESIS FACTOR 10"/>
    <property type="match status" value="1"/>
</dbReference>
<keyword evidence="10" id="KW-0479">Metal-binding</keyword>
<comment type="pathway">
    <text evidence="3">Protein modification; protein ubiquitination.</text>
</comment>
<keyword evidence="12" id="KW-0833">Ubl conjugation pathway</keyword>
<keyword evidence="17" id="KW-0576">Peroxisome</keyword>
<dbReference type="InterPro" id="IPR006845">
    <property type="entry name" value="Pex_N"/>
</dbReference>
<keyword evidence="6" id="KW-0813">Transport</keyword>
<keyword evidence="8" id="KW-0808">Transferase</keyword>
<evidence type="ECO:0000256" key="3">
    <source>
        <dbReference type="ARBA" id="ARBA00004906"/>
    </source>
</evidence>
<dbReference type="Pfam" id="PF04757">
    <property type="entry name" value="Pex2_Pex12"/>
    <property type="match status" value="1"/>
</dbReference>
<evidence type="ECO:0000256" key="12">
    <source>
        <dbReference type="ARBA" id="ARBA00022786"/>
    </source>
</evidence>
<reference evidence="22" key="1">
    <citation type="journal article" date="2017" name="Nat. Ecol. Evol.">
        <title>Genome expansion and lineage-specific genetic innovations in the forest pathogenic fungi Armillaria.</title>
        <authorList>
            <person name="Sipos G."/>
            <person name="Prasanna A.N."/>
            <person name="Walter M.C."/>
            <person name="O'Connor E."/>
            <person name="Balint B."/>
            <person name="Krizsan K."/>
            <person name="Kiss B."/>
            <person name="Hess J."/>
            <person name="Varga T."/>
            <person name="Slot J."/>
            <person name="Riley R."/>
            <person name="Boka B."/>
            <person name="Rigling D."/>
            <person name="Barry K."/>
            <person name="Lee J."/>
            <person name="Mihaltcheva S."/>
            <person name="LaButti K."/>
            <person name="Lipzen A."/>
            <person name="Waldron R."/>
            <person name="Moloney N.M."/>
            <person name="Sperisen C."/>
            <person name="Kredics L."/>
            <person name="Vagvoelgyi C."/>
            <person name="Patrignani A."/>
            <person name="Fitzpatrick D."/>
            <person name="Nagy I."/>
            <person name="Doyle S."/>
            <person name="Anderson J.B."/>
            <person name="Grigoriev I.V."/>
            <person name="Gueldener U."/>
            <person name="Muensterkoetter M."/>
            <person name="Nagy L.G."/>
        </authorList>
    </citation>
    <scope>NUCLEOTIDE SEQUENCE [LARGE SCALE GENOMIC DNA]</scope>
    <source>
        <strain evidence="22">28-4</strain>
    </source>
</reference>
<dbReference type="InterPro" id="IPR013083">
    <property type="entry name" value="Znf_RING/FYVE/PHD"/>
</dbReference>
<comment type="subcellular location">
    <subcellularLocation>
        <location evidence="2">Peroxisome membrane</location>
        <topology evidence="2">Multi-pass membrane protein</topology>
    </subcellularLocation>
</comment>
<evidence type="ECO:0000256" key="7">
    <source>
        <dbReference type="ARBA" id="ARBA00022593"/>
    </source>
</evidence>
<dbReference type="SUPFAM" id="SSF57850">
    <property type="entry name" value="RING/U-box"/>
    <property type="match status" value="1"/>
</dbReference>
<dbReference type="PROSITE" id="PS00518">
    <property type="entry name" value="ZF_RING_1"/>
    <property type="match status" value="1"/>
</dbReference>
<dbReference type="GO" id="GO:0061630">
    <property type="term" value="F:ubiquitin protein ligase activity"/>
    <property type="evidence" value="ECO:0007669"/>
    <property type="project" value="UniProtKB-EC"/>
</dbReference>
<protein>
    <recommendedName>
        <fullName evidence="5">RING-type E3 ubiquitin transferase</fullName>
        <ecNumber evidence="5">2.3.2.27</ecNumber>
    </recommendedName>
    <alternativeName>
        <fullName evidence="18">Peroxin-10</fullName>
    </alternativeName>
</protein>
<evidence type="ECO:0000256" key="16">
    <source>
        <dbReference type="ARBA" id="ARBA00023136"/>
    </source>
</evidence>
<dbReference type="EMBL" id="KZ293416">
    <property type="protein sequence ID" value="PBK76685.1"/>
    <property type="molecule type" value="Genomic_DNA"/>
</dbReference>
<sequence length="327" mass="36431">MSTGIPTFPDAQQAQIIRAHQRDLYHVSSLREQTDTVLRSWLGTRWLTRRDREVDLFVKFVYYGMTVGRGVQTLGEEYTNIWQYSASTGLSPPSQWLRLALILIPTIPPYILSRATELVSMSNHPTLASILKALPSTLGVLTEVNLAIFYVSATYYSLVKRILRIKHLSSIPDNPNIQPPSYSLLGILLGIRLLHRLVTSLKQRYAEEPSAKKEKEPAGASTSSLRESFLDDRAVSTLIAPTDPEADASTPTEDDGGTALDILSIPDVLRAGRSCTLCLEERTDSCATECGHLFCWTCIIGWGREKAECPLCRQSLNLSHLLPIYNL</sequence>
<evidence type="ECO:0000256" key="14">
    <source>
        <dbReference type="ARBA" id="ARBA00022927"/>
    </source>
</evidence>
<evidence type="ECO:0000256" key="1">
    <source>
        <dbReference type="ARBA" id="ARBA00000900"/>
    </source>
</evidence>
<dbReference type="STRING" id="1076256.A0A2H3C0T1"/>
<evidence type="ECO:0000256" key="4">
    <source>
        <dbReference type="ARBA" id="ARBA00008704"/>
    </source>
</evidence>
<evidence type="ECO:0000256" key="5">
    <source>
        <dbReference type="ARBA" id="ARBA00012483"/>
    </source>
</evidence>
<dbReference type="GO" id="GO:0008270">
    <property type="term" value="F:zinc ion binding"/>
    <property type="evidence" value="ECO:0007669"/>
    <property type="project" value="UniProtKB-KW"/>
</dbReference>
<evidence type="ECO:0000256" key="2">
    <source>
        <dbReference type="ARBA" id="ARBA00004585"/>
    </source>
</evidence>
<keyword evidence="15" id="KW-1133">Transmembrane helix</keyword>
<dbReference type="Gene3D" id="3.30.40.10">
    <property type="entry name" value="Zinc/RING finger domain, C3HC4 (zinc finger)"/>
    <property type="match status" value="1"/>
</dbReference>
<evidence type="ECO:0000256" key="8">
    <source>
        <dbReference type="ARBA" id="ARBA00022679"/>
    </source>
</evidence>
<dbReference type="SMART" id="SM00184">
    <property type="entry name" value="RING"/>
    <property type="match status" value="1"/>
</dbReference>
<dbReference type="PROSITE" id="PS50089">
    <property type="entry name" value="ZF_RING_2"/>
    <property type="match status" value="1"/>
</dbReference>
<keyword evidence="22" id="KW-1185">Reference proteome</keyword>
<dbReference type="EC" id="2.3.2.27" evidence="5"/>
<keyword evidence="16" id="KW-0472">Membrane</keyword>
<evidence type="ECO:0000256" key="19">
    <source>
        <dbReference type="PROSITE-ProRule" id="PRU00175"/>
    </source>
</evidence>
<evidence type="ECO:0000256" key="15">
    <source>
        <dbReference type="ARBA" id="ARBA00022989"/>
    </source>
</evidence>
<keyword evidence="14" id="KW-0653">Protein transport</keyword>
<keyword evidence="7" id="KW-0962">Peroxisome biogenesis</keyword>
<organism evidence="21 22">
    <name type="scientific">Armillaria solidipes</name>
    <dbReference type="NCBI Taxonomy" id="1076256"/>
    <lineage>
        <taxon>Eukaryota</taxon>
        <taxon>Fungi</taxon>
        <taxon>Dikarya</taxon>
        <taxon>Basidiomycota</taxon>
        <taxon>Agaricomycotina</taxon>
        <taxon>Agaricomycetes</taxon>
        <taxon>Agaricomycetidae</taxon>
        <taxon>Agaricales</taxon>
        <taxon>Marasmiineae</taxon>
        <taxon>Physalacriaceae</taxon>
        <taxon>Armillaria</taxon>
    </lineage>
</organism>
<dbReference type="Pfam" id="PF13920">
    <property type="entry name" value="zf-C3HC4_3"/>
    <property type="match status" value="1"/>
</dbReference>
<evidence type="ECO:0000256" key="18">
    <source>
        <dbReference type="ARBA" id="ARBA00041230"/>
    </source>
</evidence>
<comment type="similarity">
    <text evidence="4">Belongs to the pex2/pex10/pex12 family.</text>
</comment>
<accession>A0A2H3C0T1</accession>
<dbReference type="GO" id="GO:0016567">
    <property type="term" value="P:protein ubiquitination"/>
    <property type="evidence" value="ECO:0007669"/>
    <property type="project" value="UniProtKB-ARBA"/>
</dbReference>
<dbReference type="GO" id="GO:0005778">
    <property type="term" value="C:peroxisomal membrane"/>
    <property type="evidence" value="ECO:0007669"/>
    <property type="project" value="UniProtKB-SubCell"/>
</dbReference>
<dbReference type="InterPro" id="IPR025654">
    <property type="entry name" value="PEX2/10"/>
</dbReference>
<name>A0A2H3C0T1_9AGAR</name>
<evidence type="ECO:0000256" key="6">
    <source>
        <dbReference type="ARBA" id="ARBA00022448"/>
    </source>
</evidence>
<evidence type="ECO:0000256" key="9">
    <source>
        <dbReference type="ARBA" id="ARBA00022692"/>
    </source>
</evidence>
<evidence type="ECO:0000259" key="20">
    <source>
        <dbReference type="PROSITE" id="PS50089"/>
    </source>
</evidence>
<evidence type="ECO:0000256" key="17">
    <source>
        <dbReference type="ARBA" id="ARBA00023140"/>
    </source>
</evidence>
<dbReference type="AlphaFoldDB" id="A0A2H3C0T1"/>
<feature type="domain" description="RING-type" evidence="20">
    <location>
        <begin position="275"/>
        <end position="313"/>
    </location>
</feature>
<dbReference type="Proteomes" id="UP000218334">
    <property type="component" value="Unassembled WGS sequence"/>
</dbReference>
<dbReference type="InterPro" id="IPR017907">
    <property type="entry name" value="Znf_RING_CS"/>
</dbReference>
<dbReference type="PANTHER" id="PTHR23350">
    <property type="entry name" value="PEROXISOME ASSEMBLY PROTEIN 10"/>
    <property type="match status" value="1"/>
</dbReference>
<keyword evidence="11 19" id="KW-0863">Zinc-finger</keyword>
<proteinExistence type="inferred from homology"/>
<comment type="catalytic activity">
    <reaction evidence="1">
        <text>S-ubiquitinyl-[E2 ubiquitin-conjugating enzyme]-L-cysteine + [acceptor protein]-L-lysine = [E2 ubiquitin-conjugating enzyme]-L-cysteine + N(6)-ubiquitinyl-[acceptor protein]-L-lysine.</text>
        <dbReference type="EC" id="2.3.2.27"/>
    </reaction>
</comment>
<gene>
    <name evidence="21" type="ORF">ARMSODRAFT_948508</name>
</gene>
<evidence type="ECO:0000256" key="10">
    <source>
        <dbReference type="ARBA" id="ARBA00022723"/>
    </source>
</evidence>